<evidence type="ECO:0000313" key="5">
    <source>
        <dbReference type="Proteomes" id="UP000310334"/>
    </source>
</evidence>
<reference evidence="4 5" key="1">
    <citation type="submission" date="2019-04" db="EMBL/GenBank/DDBJ databases">
        <title>Bacillus sediminilitoris sp. nov., isolated from a tidal flat sediment on the East China Sea.</title>
        <authorList>
            <person name="Wei Y."/>
            <person name="Mao H."/>
            <person name="Fang J."/>
        </authorList>
    </citation>
    <scope>NUCLEOTIDE SEQUENCE [LARGE SCALE GENOMIC DNA]</scope>
    <source>
        <strain evidence="4 5">DSL-17</strain>
    </source>
</reference>
<sequence length="79" mass="8793">MKIIEDAKGEGIQLALEGKRIGNLITPFVFINVDNDSKRAQTELFAPISTIIKAQSDENAIKLANDTEYDLVQLYLRGI</sequence>
<organism evidence="4 5">
    <name type="scientific">Metabacillus sediminilitoris</name>
    <dbReference type="NCBI Taxonomy" id="2567941"/>
    <lineage>
        <taxon>Bacteria</taxon>
        <taxon>Bacillati</taxon>
        <taxon>Bacillota</taxon>
        <taxon>Bacilli</taxon>
        <taxon>Bacillales</taxon>
        <taxon>Bacillaceae</taxon>
        <taxon>Metabacillus</taxon>
    </lineage>
</organism>
<dbReference type="Gene3D" id="3.40.309.10">
    <property type="entry name" value="Aldehyde Dehydrogenase, Chain A, domain 2"/>
    <property type="match status" value="1"/>
</dbReference>
<dbReference type="EMBL" id="SSNT01000001">
    <property type="protein sequence ID" value="THF83188.1"/>
    <property type="molecule type" value="Genomic_DNA"/>
</dbReference>
<accession>A0A4S4C5R3</accession>
<comment type="caution">
    <text evidence="4">The sequence shown here is derived from an EMBL/GenBank/DDBJ whole genome shotgun (WGS) entry which is preliminary data.</text>
</comment>
<keyword evidence="2" id="KW-0520">NAD</keyword>
<dbReference type="SUPFAM" id="SSF53720">
    <property type="entry name" value="ALDH-like"/>
    <property type="match status" value="1"/>
</dbReference>
<evidence type="ECO:0000256" key="1">
    <source>
        <dbReference type="ARBA" id="ARBA00009986"/>
    </source>
</evidence>
<dbReference type="PANTHER" id="PTHR42986">
    <property type="entry name" value="BENZALDEHYDE DEHYDROGENASE YFMT"/>
    <property type="match status" value="1"/>
</dbReference>
<dbReference type="InterPro" id="IPR016161">
    <property type="entry name" value="Ald_DH/histidinol_DH"/>
</dbReference>
<dbReference type="RefSeq" id="WP_136351429.1">
    <property type="nucleotide sequence ID" value="NZ_CP046266.1"/>
</dbReference>
<proteinExistence type="inferred from homology"/>
<dbReference type="InterPro" id="IPR016163">
    <property type="entry name" value="Ald_DH_C"/>
</dbReference>
<dbReference type="Proteomes" id="UP000310334">
    <property type="component" value="Unassembled WGS sequence"/>
</dbReference>
<evidence type="ECO:0000259" key="3">
    <source>
        <dbReference type="Pfam" id="PF00171"/>
    </source>
</evidence>
<evidence type="ECO:0000313" key="4">
    <source>
        <dbReference type="EMBL" id="THF83188.1"/>
    </source>
</evidence>
<dbReference type="GO" id="GO:0016620">
    <property type="term" value="F:oxidoreductase activity, acting on the aldehyde or oxo group of donors, NAD or NADP as acceptor"/>
    <property type="evidence" value="ECO:0007669"/>
    <property type="project" value="InterPro"/>
</dbReference>
<dbReference type="OrthoDB" id="9762913at2"/>
<keyword evidence="5" id="KW-1185">Reference proteome</keyword>
<dbReference type="PANTHER" id="PTHR42986:SF1">
    <property type="entry name" value="BENZALDEHYDE DEHYDROGENASE YFMT"/>
    <property type="match status" value="1"/>
</dbReference>
<gene>
    <name evidence="4" type="ORF">E6W99_02135</name>
</gene>
<name>A0A4S4C5R3_9BACI</name>
<comment type="similarity">
    <text evidence="1">Belongs to the aldehyde dehydrogenase family.</text>
</comment>
<dbReference type="InterPro" id="IPR015590">
    <property type="entry name" value="Aldehyde_DH_dom"/>
</dbReference>
<dbReference type="AlphaFoldDB" id="A0A4S4C5R3"/>
<dbReference type="Pfam" id="PF00171">
    <property type="entry name" value="Aldedh"/>
    <property type="match status" value="1"/>
</dbReference>
<feature type="domain" description="Aldehyde dehydrogenase" evidence="3">
    <location>
        <begin position="2"/>
        <end position="71"/>
    </location>
</feature>
<protein>
    <submittedName>
        <fullName evidence="4">Aldehyde dehydrogenase family protein</fullName>
    </submittedName>
</protein>
<evidence type="ECO:0000256" key="2">
    <source>
        <dbReference type="ARBA" id="ARBA00023027"/>
    </source>
</evidence>